<feature type="transmembrane region" description="Helical" evidence="1">
    <location>
        <begin position="54"/>
        <end position="84"/>
    </location>
</feature>
<evidence type="ECO:0000256" key="1">
    <source>
        <dbReference type="SAM" id="Phobius"/>
    </source>
</evidence>
<keyword evidence="1" id="KW-0472">Membrane</keyword>
<sequence>MPPHSPQITEFFGVFLIYTEIIEKSRLFGKCPFHWNYKRNRLSLNFEFYPYFKFWIKIGIALLSIIFPTMLILVQYFCILLFGIKFLGKEIPISVISIYGAVGLIYTGLGVVILPLIFLWDKCAVDETSRSFNMFLNLSEVLPKNEDGSESSIKINKVASFIAHLYAQLPIIITIIFVTLGIDPLHYFLPSWSLPLRSITIIRGILFLTSTTEIGRFAVISILVVLFAINAAKREMTMWMNIARRSNLRGMYFYKQIAILYTRRRYWSTPLLTLIMVVGLVLQVALNYSTITMFGIVPIATYWLVPYMAFVGGITVAQIISVTAKTYQDFSNGLHHMKSKCSARKSMMYRRLMASPNLGFHIILGGRSYPIKKNFKIEYRSTVLYYTVSLILAFS</sequence>
<reference evidence="2 3" key="1">
    <citation type="submission" date="2015-12" db="EMBL/GenBank/DDBJ databases">
        <title>The genome of Folsomia candida.</title>
        <authorList>
            <person name="Faddeeva A."/>
            <person name="Derks M.F."/>
            <person name="Anvar Y."/>
            <person name="Smit S."/>
            <person name="Van Straalen N."/>
            <person name="Roelofs D."/>
        </authorList>
    </citation>
    <scope>NUCLEOTIDE SEQUENCE [LARGE SCALE GENOMIC DNA]</scope>
    <source>
        <strain evidence="2 3">VU population</strain>
        <tissue evidence="2">Whole body</tissue>
    </source>
</reference>
<protein>
    <submittedName>
        <fullName evidence="2">Uncharacterized protein</fullName>
    </submittedName>
</protein>
<keyword evidence="1" id="KW-0812">Transmembrane</keyword>
<name>A0A226DA06_FOLCA</name>
<feature type="transmembrane region" description="Helical" evidence="1">
    <location>
        <begin position="214"/>
        <end position="232"/>
    </location>
</feature>
<evidence type="ECO:0000313" key="2">
    <source>
        <dbReference type="EMBL" id="OXA41451.1"/>
    </source>
</evidence>
<feature type="transmembrane region" description="Helical" evidence="1">
    <location>
        <begin position="271"/>
        <end position="297"/>
    </location>
</feature>
<feature type="transmembrane region" description="Helical" evidence="1">
    <location>
        <begin position="96"/>
        <end position="120"/>
    </location>
</feature>
<dbReference type="EMBL" id="LNIX01000029">
    <property type="protein sequence ID" value="OXA41451.1"/>
    <property type="molecule type" value="Genomic_DNA"/>
</dbReference>
<keyword evidence="1" id="KW-1133">Transmembrane helix</keyword>
<gene>
    <name evidence="2" type="ORF">Fcan01_23811</name>
</gene>
<proteinExistence type="predicted"/>
<keyword evidence="3" id="KW-1185">Reference proteome</keyword>
<dbReference type="AlphaFoldDB" id="A0A226DA06"/>
<evidence type="ECO:0000313" key="3">
    <source>
        <dbReference type="Proteomes" id="UP000198287"/>
    </source>
</evidence>
<feature type="transmembrane region" description="Helical" evidence="1">
    <location>
        <begin position="161"/>
        <end position="180"/>
    </location>
</feature>
<dbReference type="Proteomes" id="UP000198287">
    <property type="component" value="Unassembled WGS sequence"/>
</dbReference>
<organism evidence="2 3">
    <name type="scientific">Folsomia candida</name>
    <name type="common">Springtail</name>
    <dbReference type="NCBI Taxonomy" id="158441"/>
    <lineage>
        <taxon>Eukaryota</taxon>
        <taxon>Metazoa</taxon>
        <taxon>Ecdysozoa</taxon>
        <taxon>Arthropoda</taxon>
        <taxon>Hexapoda</taxon>
        <taxon>Collembola</taxon>
        <taxon>Entomobryomorpha</taxon>
        <taxon>Isotomoidea</taxon>
        <taxon>Isotomidae</taxon>
        <taxon>Proisotominae</taxon>
        <taxon>Folsomia</taxon>
    </lineage>
</organism>
<feature type="transmembrane region" description="Helical" evidence="1">
    <location>
        <begin position="303"/>
        <end position="327"/>
    </location>
</feature>
<comment type="caution">
    <text evidence="2">The sequence shown here is derived from an EMBL/GenBank/DDBJ whole genome shotgun (WGS) entry which is preliminary data.</text>
</comment>
<accession>A0A226DA06</accession>